<evidence type="ECO:0000313" key="1">
    <source>
        <dbReference type="EMBL" id="AKP53025.1"/>
    </source>
</evidence>
<dbReference type="OrthoDB" id="370799at2"/>
<evidence type="ECO:0000313" key="2">
    <source>
        <dbReference type="Proteomes" id="UP000036520"/>
    </source>
</evidence>
<dbReference type="KEGG" id="camu:CA2015_3648"/>
<name>A0A0H4PJ28_9BACT</name>
<protein>
    <submittedName>
        <fullName evidence="1">Uncharacterized protein</fullName>
    </submittedName>
</protein>
<accession>A0A0H4PJ28</accession>
<organism evidence="1 2">
    <name type="scientific">Cyclobacterium amurskyense</name>
    <dbReference type="NCBI Taxonomy" id="320787"/>
    <lineage>
        <taxon>Bacteria</taxon>
        <taxon>Pseudomonadati</taxon>
        <taxon>Bacteroidota</taxon>
        <taxon>Cytophagia</taxon>
        <taxon>Cytophagales</taxon>
        <taxon>Cyclobacteriaceae</taxon>
        <taxon>Cyclobacterium</taxon>
    </lineage>
</organism>
<proteinExistence type="predicted"/>
<sequence>MDLSEFKASIQKGQIPDGLTVYLHALWLDGKGDWNKAHSLIDHLEDADAAFLHAYLHRKEGDLGNASYWYRRAGKTKPNIGLVEEWEQMVLYFLEKMKE</sequence>
<gene>
    <name evidence="1" type="ORF">CA2015_3648</name>
</gene>
<dbReference type="RefSeq" id="WP_048643178.1">
    <property type="nucleotide sequence ID" value="NZ_CP012040.1"/>
</dbReference>
<dbReference type="AlphaFoldDB" id="A0A0H4PJ28"/>
<keyword evidence="2" id="KW-1185">Reference proteome</keyword>
<dbReference type="STRING" id="320787.CA2015_3648"/>
<reference evidence="1 2" key="1">
    <citation type="submission" date="2015-07" db="EMBL/GenBank/DDBJ databases">
        <authorList>
            <person name="Kim K.M."/>
        </authorList>
    </citation>
    <scope>NUCLEOTIDE SEQUENCE [LARGE SCALE GENOMIC DNA]</scope>
    <source>
        <strain evidence="1 2">KCTC 12363</strain>
    </source>
</reference>
<dbReference type="EMBL" id="CP012040">
    <property type="protein sequence ID" value="AKP53025.1"/>
    <property type="molecule type" value="Genomic_DNA"/>
</dbReference>
<dbReference type="Proteomes" id="UP000036520">
    <property type="component" value="Chromosome"/>
</dbReference>
<dbReference type="PATRIC" id="fig|320787.5.peg.3994"/>